<gene>
    <name evidence="1" type="ORF">BGL_1c17280</name>
</gene>
<dbReference type="RefSeq" id="WP_042624800.1">
    <property type="nucleotide sequence ID" value="NZ_CP002580.1"/>
</dbReference>
<dbReference type="HOGENOM" id="CLU_2667704_0_0_4"/>
<sequence>MALASSLTLYSATSLNDAMAMPPSVVRAFFGGKPFEAWKQTRETEQKTQAAIVSRLNDVIRGTGVVAKLVAKAR</sequence>
<protein>
    <submittedName>
        <fullName evidence="1">Uncharacterized protein</fullName>
    </submittedName>
</protein>
<reference evidence="2" key="1">
    <citation type="submission" date="2011-03" db="EMBL/GenBank/DDBJ databases">
        <authorList>
            <person name="Voget S."/>
            <person name="Streit W.R."/>
            <person name="Jaeger K.E."/>
            <person name="Daniel R."/>
        </authorList>
    </citation>
    <scope>NUCLEOTIDE SEQUENCE [LARGE SCALE GENOMIC DNA]</scope>
    <source>
        <strain evidence="2">PG1</strain>
    </source>
</reference>
<dbReference type="KEGG" id="bgp:BGL_1c17280"/>
<dbReference type="EMBL" id="CP002580">
    <property type="protein sequence ID" value="AJK46237.1"/>
    <property type="molecule type" value="Genomic_DNA"/>
</dbReference>
<proteinExistence type="predicted"/>
<reference evidence="1 2" key="2">
    <citation type="journal article" date="2016" name="Appl. Microbiol. Biotechnol.">
        <title>Mutations improving production and secretion of extracellular lipase by Burkholderia glumae PG1.</title>
        <authorList>
            <person name="Knapp A."/>
            <person name="Voget S."/>
            <person name="Gao R."/>
            <person name="Zaburannyi N."/>
            <person name="Krysciak D."/>
            <person name="Breuer M."/>
            <person name="Hauer B."/>
            <person name="Streit W.R."/>
            <person name="Muller R."/>
            <person name="Daniel R."/>
            <person name="Jaeger K.E."/>
        </authorList>
    </citation>
    <scope>NUCLEOTIDE SEQUENCE [LARGE SCALE GENOMIC DNA]</scope>
    <source>
        <strain evidence="1 2">PG1</strain>
    </source>
</reference>
<name>A0A0B6RLN6_BURPL</name>
<evidence type="ECO:0000313" key="2">
    <source>
        <dbReference type="Proteomes" id="UP000031838"/>
    </source>
</evidence>
<evidence type="ECO:0000313" key="1">
    <source>
        <dbReference type="EMBL" id="AJK46237.1"/>
    </source>
</evidence>
<keyword evidence="2" id="KW-1185">Reference proteome</keyword>
<organism evidence="1 2">
    <name type="scientific">Burkholderia plantarii</name>
    <dbReference type="NCBI Taxonomy" id="41899"/>
    <lineage>
        <taxon>Bacteria</taxon>
        <taxon>Pseudomonadati</taxon>
        <taxon>Pseudomonadota</taxon>
        <taxon>Betaproteobacteria</taxon>
        <taxon>Burkholderiales</taxon>
        <taxon>Burkholderiaceae</taxon>
        <taxon>Burkholderia</taxon>
    </lineage>
</organism>
<dbReference type="AlphaFoldDB" id="A0A0B6RLN6"/>
<dbReference type="Proteomes" id="UP000031838">
    <property type="component" value="Chromosome 1"/>
</dbReference>
<accession>A0A0B6RLN6</accession>